<dbReference type="GO" id="GO:0005634">
    <property type="term" value="C:nucleus"/>
    <property type="evidence" value="ECO:0007669"/>
    <property type="project" value="TreeGrafter"/>
</dbReference>
<dbReference type="GO" id="GO:0006397">
    <property type="term" value="P:mRNA processing"/>
    <property type="evidence" value="ECO:0007669"/>
    <property type="project" value="InterPro"/>
</dbReference>
<organism evidence="3 4">
    <name type="scientific">Kalmanozyma brasiliensis (strain GHG001)</name>
    <name type="common">Yeast</name>
    <name type="synonym">Pseudozyma brasiliensis</name>
    <dbReference type="NCBI Taxonomy" id="1365824"/>
    <lineage>
        <taxon>Eukaryota</taxon>
        <taxon>Fungi</taxon>
        <taxon>Dikarya</taxon>
        <taxon>Basidiomycota</taxon>
        <taxon>Ustilaginomycotina</taxon>
        <taxon>Ustilaginomycetes</taxon>
        <taxon>Ustilaginales</taxon>
        <taxon>Ustilaginaceae</taxon>
        <taxon>Kalmanozyma</taxon>
    </lineage>
</organism>
<dbReference type="Proteomes" id="UP000019377">
    <property type="component" value="Unassembled WGS sequence"/>
</dbReference>
<feature type="compositionally biased region" description="Polar residues" evidence="1">
    <location>
        <begin position="439"/>
        <end position="457"/>
    </location>
</feature>
<dbReference type="eggNOG" id="KOG2138">
    <property type="taxonomic scope" value="Eukaryota"/>
</dbReference>
<feature type="region of interest" description="Disordered" evidence="1">
    <location>
        <begin position="177"/>
        <end position="303"/>
    </location>
</feature>
<dbReference type="InterPro" id="IPR000467">
    <property type="entry name" value="G_patch_dom"/>
</dbReference>
<dbReference type="OrthoDB" id="20507at2759"/>
<dbReference type="OMA" id="MIQFVRK"/>
<feature type="region of interest" description="Disordered" evidence="1">
    <location>
        <begin position="630"/>
        <end position="729"/>
    </location>
</feature>
<evidence type="ECO:0000313" key="3">
    <source>
        <dbReference type="EMBL" id="EST06353.1"/>
    </source>
</evidence>
<dbReference type="EMBL" id="KI545873">
    <property type="protein sequence ID" value="EST06353.1"/>
    <property type="molecule type" value="Genomic_DNA"/>
</dbReference>
<feature type="domain" description="G-patch" evidence="2">
    <location>
        <begin position="161"/>
        <end position="190"/>
    </location>
</feature>
<feature type="compositionally biased region" description="Basic residues" evidence="1">
    <location>
        <begin position="681"/>
        <end position="690"/>
    </location>
</feature>
<feature type="region of interest" description="Disordered" evidence="1">
    <location>
        <begin position="506"/>
        <end position="540"/>
    </location>
</feature>
<dbReference type="PANTHER" id="PTHR13384:SF19">
    <property type="entry name" value="G PATCH DOMAIN-CONTAINING PROTEIN 1"/>
    <property type="match status" value="1"/>
</dbReference>
<dbReference type="PANTHER" id="PTHR13384">
    <property type="entry name" value="G PATCH DOMAIN-CONTAINING PROTEIN 1"/>
    <property type="match status" value="1"/>
</dbReference>
<sequence>MATDRLRRNQRALSPDTLSTLTTSLCVIGTPLPSLSSAKKDQDEHKPIWQQEARDAQGRRRFHGAFTGGWSAGYFNTVGSKEGWTPGSFRSSRKDKGRAEEMKVVGGRVEDFMDEEDLDDWKQVQRVEARRGEEVGLNQIAGLRGGEKAKGDSLDVDGGGDEELGYKLLRKMGWKEGEEMGSRVDEKKKGRRTRKGLGYQDAPTLAQTLSKTHEAEQTTGAVAQAASEDEEDVWSDGRPVLSGFHLARQPLPPEPSFPASPVPPGWQPDPNRVWSRYDPQLDSKTTVMTPSTRGQLLGEAKIPGPPPNIAAFLSAKAQERLAAQSNAALPSSASLPSLQYVECPRLEAVTAKQALVGFAPFGVDAAKQNRYETYLKGQLEPASERAMRLQVPRELTAEQFSNELREFAKSASMFRPMSAAIASRFAPASAAVMEHETRGTSSTPGLRQPAPASSSTDLPEEPIEPQRQLSTAQQAAKMGNFGHLTRTMETWAPERLLCKRFGVPEPASTRKQRDEGLVTNASSATRPDLNDDPDPFYGSNKVARSKSIRVYQHWERSKEQLKALASAPTPLSLDAGFSSQNASRTSLTSEEASEETTVGLGDDDRQGHDTLTYVKPSIDVYKAIFASDEETSGAEDADLTAKPKMQNPDAGAGVVFQARSKRKDAEHDGGKGAAAQTQGEKKRKKDKAAKKALLTFDFDDGDADEGAMEKPSGTAKSKVKARVKASDLF</sequence>
<dbReference type="GO" id="GO:0003723">
    <property type="term" value="F:RNA binding"/>
    <property type="evidence" value="ECO:0007669"/>
    <property type="project" value="TreeGrafter"/>
</dbReference>
<feature type="region of interest" description="Disordered" evidence="1">
    <location>
        <begin position="432"/>
        <end position="469"/>
    </location>
</feature>
<accession>V5ETG8</accession>
<dbReference type="Pfam" id="PF07713">
    <property type="entry name" value="DUF1604"/>
    <property type="match status" value="1"/>
</dbReference>
<name>V5ETG8_KALBG</name>
<evidence type="ECO:0000313" key="4">
    <source>
        <dbReference type="Proteomes" id="UP000019377"/>
    </source>
</evidence>
<evidence type="ECO:0000256" key="1">
    <source>
        <dbReference type="SAM" id="MobiDB-lite"/>
    </source>
</evidence>
<protein>
    <recommendedName>
        <fullName evidence="2">G-patch domain-containing protein</fullName>
    </recommendedName>
</protein>
<keyword evidence="4" id="KW-1185">Reference proteome</keyword>
<evidence type="ECO:0000259" key="2">
    <source>
        <dbReference type="PROSITE" id="PS50174"/>
    </source>
</evidence>
<dbReference type="HOGENOM" id="CLU_008613_3_1_1"/>
<dbReference type="PROSITE" id="PS50174">
    <property type="entry name" value="G_PATCH"/>
    <property type="match status" value="1"/>
</dbReference>
<dbReference type="STRING" id="1365824.V5ETG8"/>
<gene>
    <name evidence="3" type="ORF">PSEUBRA_SCAF3g03875</name>
</gene>
<feature type="compositionally biased region" description="Polar residues" evidence="1">
    <location>
        <begin position="282"/>
        <end position="294"/>
    </location>
</feature>
<dbReference type="AlphaFoldDB" id="V5ETG8"/>
<reference evidence="4" key="1">
    <citation type="journal article" date="2013" name="Genome Announc.">
        <title>Draft genome sequence of Pseudozyma brasiliensis sp. nov. strain GHG001, a high producer of endo-1,4-xylanase isolated from an insect pest of sugarcane.</title>
        <authorList>
            <person name="Oliveira J.V.D.C."/>
            <person name="dos Santos R.A.C."/>
            <person name="Borges T.A."/>
            <person name="Riano-Pachon D.M."/>
            <person name="Goldman G.H."/>
        </authorList>
    </citation>
    <scope>NUCLEOTIDE SEQUENCE [LARGE SCALE GENOMIC DNA]</scope>
    <source>
        <strain evidence="4">GHG001</strain>
    </source>
</reference>
<feature type="compositionally biased region" description="Basic and acidic residues" evidence="1">
    <location>
        <begin position="177"/>
        <end position="188"/>
    </location>
</feature>
<dbReference type="Pfam" id="PF26093">
    <property type="entry name" value="HTH_TGH"/>
    <property type="match status" value="1"/>
</dbReference>
<dbReference type="InterPro" id="IPR011666">
    <property type="entry name" value="DUF1604"/>
</dbReference>
<feature type="compositionally biased region" description="Pro residues" evidence="1">
    <location>
        <begin position="250"/>
        <end position="267"/>
    </location>
</feature>
<proteinExistence type="predicted"/>
<feature type="compositionally biased region" description="Acidic residues" evidence="1">
    <location>
        <begin position="697"/>
        <end position="706"/>
    </location>
</feature>
<feature type="region of interest" description="Disordered" evidence="1">
    <location>
        <begin position="570"/>
        <end position="609"/>
    </location>
</feature>